<protein>
    <recommendedName>
        <fullName evidence="1">non-specific serine/threonine protein kinase</fullName>
        <ecNumber evidence="1">2.7.11.1</ecNumber>
    </recommendedName>
</protein>
<dbReference type="InterPro" id="IPR050660">
    <property type="entry name" value="NEK_Ser/Thr_kinase"/>
</dbReference>
<sequence length="1420" mass="161023">MINSSSHPTQEEILLKKQKFQVLETLGSGSIGQVFLVHKEETNVVVVKIMKTKDFDMIELQTGCNLGSLERIIEKKANLSIPTVRAIMKQLLQGLNILHKNGLLCHNIKGQNVLLHSPLGSGRVIIKITDYNIFKSQSSQQDQSNMPVIGENPYQAPELFIPNQDGQIIADGKADIWSAAILLYNLVTHEFPFKYTNQQEAIDAIIISKLDRHPSIGQDKALLNLLTKMLEFEPEDRFSAEQALSHTFFTGRQALRDVSEEAKNLTLKLQSEQKGNKDISEFEKDSTYTIPIKDLIDIVGVNPEQEDVRIRSRIGEKVNIQSQKESKNENISKIQNTHQTDDENNTRERIRKRLSYNIPQKEADKSKQPESTSPITPQTSTTPTSQVNQTNDKPTGTHNRASLGSIPSQEPTPHRWRRSDRTRRLSLVGVNSEQKLKMQALQTQIPQTTDSVNKTVFSQTLKPIKDINMSQSGFQTERPKFQSHQSADKQQLQIQSPETEKPVLNTKSDVQIPPKQIEPIRSSKQIEPIKSPIHRFAQFSPKSNDTDTDRLNQLSPKPSQIRSRNGRKSQPPSISHKDASQQEQSKSHTNQSSSSVSSILQANKALVQQQKTIHIEQISIDQLNAIQLVINSLKGAKNASSYLFEKIIEGMKAVYSIEKGHQSKITDEMRNVSKSIKSNCIDLIHNKINKQEDVELGFQTGLILEFVDIIKRPPLAEYQIQILEVMSKISHRGNADHTNRLFELGIIQLLMPILKDNDEDSRHPYITVFETQGVIKNIIQTIVSNKKSDIENIESKNQAINLLSYLYIDGFKLPSDIQTQIISELSNYLKCSKRDMIYKLEALKNLSVNKENHEAIISGHIIEFIAEFLKKESKENDVDTDIVRAQLQFIQYLIINGTWRTQKLIRNSISIELLQKLQSSKRHGEEILILLSVYLDVDGMKDLVQIKRRLDISNECQQIFIGAGLIKYLNGEIEQIMKSEDKEGIGEGKIMLIGQIIDSLTNNSQETCNSIIEKTDFVDHFITILNSLPIIKVKYHHLIPIIHLTQHLSSESSKCLFDKRIIQQMMNLMDSQQREVREKAMDIVSKVVESGSDSVKLGDKHPYYQTLFKDRTIDKLFRIFKQNEKKEEVVKVNTRGKSKAKDIEPDEEQEFDDDIVHQFIAITLSFLFKAQNIPQEIGKKIIIILKRENLQMAIAQLAECQANHQEILSDRFEKQLFSSDRLLIQSILITHSLFQYGTRENKNKVANAIKLKAKKFDNEKLIFEMADKMNWNEEKKDEILGKTKKILEIIKDIAGTVTRSSSSQSLSSQSTSSTSSKSRSSSSRSSSTSTSSTRSSSATGTITENTSTIDLKPQKQTNIKNQTDSKVETNTKSQTAKSQSNSKVQETMRQFSISKLIKANVETNAKSQAIAKIVEAVDEE</sequence>
<evidence type="ECO:0000256" key="5">
    <source>
        <dbReference type="ARBA" id="ARBA00022777"/>
    </source>
</evidence>
<dbReference type="EMBL" id="SNRW01002061">
    <property type="protein sequence ID" value="KAA6394045.1"/>
    <property type="molecule type" value="Genomic_DNA"/>
</dbReference>
<dbReference type="GO" id="GO:0005524">
    <property type="term" value="F:ATP binding"/>
    <property type="evidence" value="ECO:0007669"/>
    <property type="project" value="UniProtKB-KW"/>
</dbReference>
<evidence type="ECO:0000256" key="9">
    <source>
        <dbReference type="SAM" id="MobiDB-lite"/>
    </source>
</evidence>
<dbReference type="InterPro" id="IPR011009">
    <property type="entry name" value="Kinase-like_dom_sf"/>
</dbReference>
<dbReference type="EC" id="2.7.11.1" evidence="1"/>
<evidence type="ECO:0000259" key="10">
    <source>
        <dbReference type="PROSITE" id="PS50011"/>
    </source>
</evidence>
<dbReference type="Gene3D" id="3.30.200.20">
    <property type="entry name" value="Phosphorylase Kinase, domain 1"/>
    <property type="match status" value="1"/>
</dbReference>
<dbReference type="GO" id="GO:0004674">
    <property type="term" value="F:protein serine/threonine kinase activity"/>
    <property type="evidence" value="ECO:0007669"/>
    <property type="project" value="UniProtKB-KW"/>
</dbReference>
<organism evidence="11 12">
    <name type="scientific">Streblomastix strix</name>
    <dbReference type="NCBI Taxonomy" id="222440"/>
    <lineage>
        <taxon>Eukaryota</taxon>
        <taxon>Metamonada</taxon>
        <taxon>Preaxostyla</taxon>
        <taxon>Oxymonadida</taxon>
        <taxon>Streblomastigidae</taxon>
        <taxon>Streblomastix</taxon>
    </lineage>
</organism>
<dbReference type="Pfam" id="PF00069">
    <property type="entry name" value="Pkinase"/>
    <property type="match status" value="1"/>
</dbReference>
<feature type="compositionally biased region" description="Polar residues" evidence="9">
    <location>
        <begin position="1370"/>
        <end position="1387"/>
    </location>
</feature>
<dbReference type="PROSITE" id="PS50011">
    <property type="entry name" value="PROTEIN_KINASE_DOM"/>
    <property type="match status" value="1"/>
</dbReference>
<feature type="region of interest" description="Disordered" evidence="9">
    <location>
        <begin position="475"/>
        <end position="596"/>
    </location>
</feature>
<feature type="domain" description="Protein kinase" evidence="10">
    <location>
        <begin position="1"/>
        <end position="249"/>
    </location>
</feature>
<dbReference type="SUPFAM" id="SSF56112">
    <property type="entry name" value="Protein kinase-like (PK-like)"/>
    <property type="match status" value="1"/>
</dbReference>
<dbReference type="Gene3D" id="1.10.510.10">
    <property type="entry name" value="Transferase(Phosphotransferase) domain 1"/>
    <property type="match status" value="1"/>
</dbReference>
<feature type="region of interest" description="Disordered" evidence="9">
    <location>
        <begin position="320"/>
        <end position="424"/>
    </location>
</feature>
<keyword evidence="4" id="KW-0547">Nucleotide-binding</keyword>
<evidence type="ECO:0000256" key="7">
    <source>
        <dbReference type="ARBA" id="ARBA00047899"/>
    </source>
</evidence>
<feature type="region of interest" description="Disordered" evidence="9">
    <location>
        <begin position="1300"/>
        <end position="1387"/>
    </location>
</feature>
<dbReference type="InterPro" id="IPR011989">
    <property type="entry name" value="ARM-like"/>
</dbReference>
<evidence type="ECO:0000313" key="12">
    <source>
        <dbReference type="Proteomes" id="UP000324800"/>
    </source>
</evidence>
<name>A0A5J4WIA6_9EUKA</name>
<comment type="catalytic activity">
    <reaction evidence="7">
        <text>L-threonyl-[protein] + ATP = O-phospho-L-threonyl-[protein] + ADP + H(+)</text>
        <dbReference type="Rhea" id="RHEA:46608"/>
        <dbReference type="Rhea" id="RHEA-COMP:11060"/>
        <dbReference type="Rhea" id="RHEA-COMP:11605"/>
        <dbReference type="ChEBI" id="CHEBI:15378"/>
        <dbReference type="ChEBI" id="CHEBI:30013"/>
        <dbReference type="ChEBI" id="CHEBI:30616"/>
        <dbReference type="ChEBI" id="CHEBI:61977"/>
        <dbReference type="ChEBI" id="CHEBI:456216"/>
        <dbReference type="EC" id="2.7.11.1"/>
    </reaction>
</comment>
<dbReference type="PANTHER" id="PTHR43671:SF98">
    <property type="entry name" value="SERINE_THREONINE-PROTEIN KINASE NEK11"/>
    <property type="match status" value="1"/>
</dbReference>
<keyword evidence="5" id="KW-0418">Kinase</keyword>
<comment type="catalytic activity">
    <reaction evidence="8">
        <text>L-seryl-[protein] + ATP = O-phospho-L-seryl-[protein] + ADP + H(+)</text>
        <dbReference type="Rhea" id="RHEA:17989"/>
        <dbReference type="Rhea" id="RHEA-COMP:9863"/>
        <dbReference type="Rhea" id="RHEA-COMP:11604"/>
        <dbReference type="ChEBI" id="CHEBI:15378"/>
        <dbReference type="ChEBI" id="CHEBI:29999"/>
        <dbReference type="ChEBI" id="CHEBI:30616"/>
        <dbReference type="ChEBI" id="CHEBI:83421"/>
        <dbReference type="ChEBI" id="CHEBI:456216"/>
        <dbReference type="EC" id="2.7.11.1"/>
    </reaction>
</comment>
<evidence type="ECO:0000256" key="1">
    <source>
        <dbReference type="ARBA" id="ARBA00012513"/>
    </source>
</evidence>
<proteinExistence type="predicted"/>
<feature type="compositionally biased region" description="Polar residues" evidence="9">
    <location>
        <begin position="391"/>
        <end position="411"/>
    </location>
</feature>
<feature type="compositionally biased region" description="Low complexity" evidence="9">
    <location>
        <begin position="369"/>
        <end position="390"/>
    </location>
</feature>
<reference evidence="11 12" key="1">
    <citation type="submission" date="2019-03" db="EMBL/GenBank/DDBJ databases">
        <title>Single cell metagenomics reveals metabolic interactions within the superorganism composed of flagellate Streblomastix strix and complex community of Bacteroidetes bacteria on its surface.</title>
        <authorList>
            <person name="Treitli S.C."/>
            <person name="Kolisko M."/>
            <person name="Husnik F."/>
            <person name="Keeling P."/>
            <person name="Hampl V."/>
        </authorList>
    </citation>
    <scope>NUCLEOTIDE SEQUENCE [LARGE SCALE GENOMIC DNA]</scope>
    <source>
        <strain evidence="11">ST1C</strain>
    </source>
</reference>
<keyword evidence="2" id="KW-0723">Serine/threonine-protein kinase</keyword>
<feature type="compositionally biased region" description="Basic and acidic residues" evidence="9">
    <location>
        <begin position="339"/>
        <end position="348"/>
    </location>
</feature>
<accession>A0A5J4WIA6</accession>
<keyword evidence="3" id="KW-0808">Transferase</keyword>
<feature type="compositionally biased region" description="Polar residues" evidence="9">
    <location>
        <begin position="551"/>
        <end position="573"/>
    </location>
</feature>
<feature type="compositionally biased region" description="Low complexity" evidence="9">
    <location>
        <begin position="587"/>
        <end position="596"/>
    </location>
</feature>
<evidence type="ECO:0000256" key="8">
    <source>
        <dbReference type="ARBA" id="ARBA00048679"/>
    </source>
</evidence>
<comment type="caution">
    <text evidence="11">The sequence shown here is derived from an EMBL/GenBank/DDBJ whole genome shotgun (WGS) entry which is preliminary data.</text>
</comment>
<gene>
    <name evidence="11" type="ORF">EZS28_010427</name>
</gene>
<evidence type="ECO:0000256" key="4">
    <source>
        <dbReference type="ARBA" id="ARBA00022741"/>
    </source>
</evidence>
<dbReference type="PANTHER" id="PTHR43671">
    <property type="entry name" value="SERINE/THREONINE-PROTEIN KINASE NEK"/>
    <property type="match status" value="1"/>
</dbReference>
<feature type="compositionally biased region" description="Low complexity" evidence="9">
    <location>
        <begin position="1300"/>
        <end position="1337"/>
    </location>
</feature>
<evidence type="ECO:0000256" key="3">
    <source>
        <dbReference type="ARBA" id="ARBA00022679"/>
    </source>
</evidence>
<feature type="non-terminal residue" evidence="11">
    <location>
        <position position="1420"/>
    </location>
</feature>
<dbReference type="Proteomes" id="UP000324800">
    <property type="component" value="Unassembled WGS sequence"/>
</dbReference>
<evidence type="ECO:0000256" key="6">
    <source>
        <dbReference type="ARBA" id="ARBA00022840"/>
    </source>
</evidence>
<dbReference type="Gene3D" id="1.25.10.10">
    <property type="entry name" value="Leucine-rich Repeat Variant"/>
    <property type="match status" value="1"/>
</dbReference>
<feature type="compositionally biased region" description="Polar residues" evidence="9">
    <location>
        <begin position="482"/>
        <end position="497"/>
    </location>
</feature>
<dbReference type="SUPFAM" id="SSF48371">
    <property type="entry name" value="ARM repeat"/>
    <property type="match status" value="1"/>
</dbReference>
<dbReference type="InterPro" id="IPR016024">
    <property type="entry name" value="ARM-type_fold"/>
</dbReference>
<keyword evidence="6" id="KW-0067">ATP-binding</keyword>
<evidence type="ECO:0000256" key="2">
    <source>
        <dbReference type="ARBA" id="ARBA00022527"/>
    </source>
</evidence>
<evidence type="ECO:0000313" key="11">
    <source>
        <dbReference type="EMBL" id="KAA6394045.1"/>
    </source>
</evidence>
<feature type="compositionally biased region" description="Polar residues" evidence="9">
    <location>
        <begin position="1338"/>
        <end position="1362"/>
    </location>
</feature>
<dbReference type="InterPro" id="IPR000719">
    <property type="entry name" value="Prot_kinase_dom"/>
</dbReference>